<dbReference type="PANTHER" id="PTHR24168">
    <property type="entry name" value="KN MOTIF AND ANKYRIN REPEAT DOMAIN-CONTAINING"/>
    <property type="match status" value="1"/>
</dbReference>
<evidence type="ECO:0000313" key="2">
    <source>
        <dbReference type="EMBL" id="KAA0196027.1"/>
    </source>
</evidence>
<dbReference type="SUPFAM" id="SSF48403">
    <property type="entry name" value="Ankyrin repeat"/>
    <property type="match status" value="1"/>
</dbReference>
<evidence type="ECO:0000256" key="1">
    <source>
        <dbReference type="SAM" id="MobiDB-lite"/>
    </source>
</evidence>
<dbReference type="AlphaFoldDB" id="A0A8E0VLX2"/>
<organism evidence="2 3">
    <name type="scientific">Fasciolopsis buskii</name>
    <dbReference type="NCBI Taxonomy" id="27845"/>
    <lineage>
        <taxon>Eukaryota</taxon>
        <taxon>Metazoa</taxon>
        <taxon>Spiralia</taxon>
        <taxon>Lophotrochozoa</taxon>
        <taxon>Platyhelminthes</taxon>
        <taxon>Trematoda</taxon>
        <taxon>Digenea</taxon>
        <taxon>Plagiorchiida</taxon>
        <taxon>Echinostomata</taxon>
        <taxon>Echinostomatoidea</taxon>
        <taxon>Fasciolidae</taxon>
        <taxon>Fasciolopsis</taxon>
    </lineage>
</organism>
<keyword evidence="3" id="KW-1185">Reference proteome</keyword>
<sequence>MTLSPTQLIIIRDQLVKSLARVRELEKQVQLVPSLHQTIHDLTEQLTDQTRVNRELQKRLAQQTKSVNNDLVEWTNCSSQTVVDVNSAGQAHEGFKMESFTWPKCEQKIPTAFVESCVQAGNKHTSSQGMQTCMKCGEFEMTNFLGHLQEFVEQNDLMNDALFDADRYADLIYCFQANRWHELLIMSNVISLGLMPLPEPPSIAELDLTIRPPSTDAMIQTEMYDVWLRNWKSLENRCYELLCKVDHQRTMEIPKVDNQTPVIHIPDCSHISPSVENLSHLVCSYCYQIKQNELQMWNCVEWCGVSEESVVLNCHDANRETASTVVQRTNKIIRLVSCHQDGFVDHGYRFAESKHYDCQVNTRIDHLGAALSLPMLFNRIFEIDVENLPEKNIQNSDRELTKEYLSVHSGCGNDSFDQVSNEVRYPSNNTVNRIDQTVKKECFYAPPCLIEQTSTALYTSQMMEDIQSVTLKADVVEQQRSEHGSLIPRRLLWYFSVSLRQSRSKDLPHHDRASVNGRKFTHLPCPRFSFFNALNWKRTREGQKPQEPIESKVGNESVDRRNVDSVTADSGLVPVCDSDDGVLHIVQAIPNMETCLPVTSSVYSSLKDSRTKVENYKLGLISPASQLPCQNSELAGQVPMANRQPPSKCAPPFKPNRVLKFKEKVFTKTSNSVHSESVEHEKDEAETNHATDVVRRNWFEVTSDPQVNEQRVKAYIKALQGLPSCSIDRIVNMTDENCNTALHYAVSRARWTVVGLLLSRCSGINVNTFNRAGYTPPMLAAVIADQPRNPAELGALEQMFSRADLSLCSANAQKQSVLMLAAIHGRISLVHRLITMHKAPVNQKDAEGSTALMAAAEHNRSNVVRLLLSHPDVDATLRDNVSITIFIG</sequence>
<dbReference type="Proteomes" id="UP000728185">
    <property type="component" value="Unassembled WGS sequence"/>
</dbReference>
<dbReference type="InterPro" id="IPR047184">
    <property type="entry name" value="KANK1-4"/>
</dbReference>
<dbReference type="Pfam" id="PF12796">
    <property type="entry name" value="Ank_2"/>
    <property type="match status" value="1"/>
</dbReference>
<dbReference type="InterPro" id="IPR036770">
    <property type="entry name" value="Ankyrin_rpt-contain_sf"/>
</dbReference>
<dbReference type="InterPro" id="IPR002110">
    <property type="entry name" value="Ankyrin_rpt"/>
</dbReference>
<feature type="region of interest" description="Disordered" evidence="1">
    <location>
        <begin position="541"/>
        <end position="560"/>
    </location>
</feature>
<dbReference type="PANTHER" id="PTHR24168:SF21">
    <property type="entry name" value="KANK, ISOFORM D"/>
    <property type="match status" value="1"/>
</dbReference>
<proteinExistence type="predicted"/>
<dbReference type="GO" id="GO:0005737">
    <property type="term" value="C:cytoplasm"/>
    <property type="evidence" value="ECO:0007669"/>
    <property type="project" value="TreeGrafter"/>
</dbReference>
<dbReference type="Gene3D" id="1.25.40.20">
    <property type="entry name" value="Ankyrin repeat-containing domain"/>
    <property type="match status" value="1"/>
</dbReference>
<protein>
    <submittedName>
        <fullName evidence="2">KN motif and ankyrin repeat domain-containing protein</fullName>
    </submittedName>
</protein>
<reference evidence="2" key="1">
    <citation type="submission" date="2019-05" db="EMBL/GenBank/DDBJ databases">
        <title>Annotation for the trematode Fasciolopsis buski.</title>
        <authorList>
            <person name="Choi Y.-J."/>
        </authorList>
    </citation>
    <scope>NUCLEOTIDE SEQUENCE</scope>
    <source>
        <strain evidence="2">HT</strain>
        <tissue evidence="2">Whole worm</tissue>
    </source>
</reference>
<name>A0A8E0VLX2_9TREM</name>
<dbReference type="OrthoDB" id="5406014at2759"/>
<dbReference type="EMBL" id="LUCM01003280">
    <property type="protein sequence ID" value="KAA0196027.1"/>
    <property type="molecule type" value="Genomic_DNA"/>
</dbReference>
<accession>A0A8E0VLX2</accession>
<dbReference type="Pfam" id="PF00023">
    <property type="entry name" value="Ank"/>
    <property type="match status" value="1"/>
</dbReference>
<comment type="caution">
    <text evidence="2">The sequence shown here is derived from an EMBL/GenBank/DDBJ whole genome shotgun (WGS) entry which is preliminary data.</text>
</comment>
<dbReference type="GO" id="GO:0030837">
    <property type="term" value="P:negative regulation of actin filament polymerization"/>
    <property type="evidence" value="ECO:0007669"/>
    <property type="project" value="InterPro"/>
</dbReference>
<gene>
    <name evidence="2" type="ORF">FBUS_00435</name>
</gene>
<dbReference type="SMART" id="SM00248">
    <property type="entry name" value="ANK"/>
    <property type="match status" value="3"/>
</dbReference>
<feature type="compositionally biased region" description="Basic and acidic residues" evidence="1">
    <location>
        <begin position="541"/>
        <end position="550"/>
    </location>
</feature>
<dbReference type="GO" id="GO:0005856">
    <property type="term" value="C:cytoskeleton"/>
    <property type="evidence" value="ECO:0007669"/>
    <property type="project" value="TreeGrafter"/>
</dbReference>
<evidence type="ECO:0000313" key="3">
    <source>
        <dbReference type="Proteomes" id="UP000728185"/>
    </source>
</evidence>